<sequence length="140" mass="15219">MKKILLAAAASLALNAHAAELKQFGEIANAVDNGKQLTIVIKLKQCEADIPVMDISTAVTPNAMMRVGDKMITASDRHFSLNDPMANGLPTFGYVKYTLLADSRASVKVTLMHATDYSKIAEYEIRCQLGEGLSVFDNQK</sequence>
<evidence type="ECO:0000313" key="2">
    <source>
        <dbReference type="EMBL" id="MFC3908405.1"/>
    </source>
</evidence>
<dbReference type="Proteomes" id="UP001595758">
    <property type="component" value="Unassembled WGS sequence"/>
</dbReference>
<accession>A0ABV8CED2</accession>
<evidence type="ECO:0000256" key="1">
    <source>
        <dbReference type="SAM" id="SignalP"/>
    </source>
</evidence>
<keyword evidence="1" id="KW-0732">Signal</keyword>
<comment type="caution">
    <text evidence="2">The sequence shown here is derived from an EMBL/GenBank/DDBJ whole genome shotgun (WGS) entry which is preliminary data.</text>
</comment>
<proteinExistence type="predicted"/>
<dbReference type="EMBL" id="JBHSAB010000005">
    <property type="protein sequence ID" value="MFC3908405.1"/>
    <property type="molecule type" value="Genomic_DNA"/>
</dbReference>
<reference evidence="3" key="1">
    <citation type="journal article" date="2019" name="Int. J. Syst. Evol. Microbiol.">
        <title>The Global Catalogue of Microorganisms (GCM) 10K type strain sequencing project: providing services to taxonomists for standard genome sequencing and annotation.</title>
        <authorList>
            <consortium name="The Broad Institute Genomics Platform"/>
            <consortium name="The Broad Institute Genome Sequencing Center for Infectious Disease"/>
            <person name="Wu L."/>
            <person name="Ma J."/>
        </authorList>
    </citation>
    <scope>NUCLEOTIDE SEQUENCE [LARGE SCALE GENOMIC DNA]</scope>
    <source>
        <strain evidence="3">CCUG 59858</strain>
    </source>
</reference>
<dbReference type="RefSeq" id="WP_382341664.1">
    <property type="nucleotide sequence ID" value="NZ_JBHSAB010000005.1"/>
</dbReference>
<keyword evidence="3" id="KW-1185">Reference proteome</keyword>
<evidence type="ECO:0000313" key="3">
    <source>
        <dbReference type="Proteomes" id="UP001595758"/>
    </source>
</evidence>
<feature type="signal peptide" evidence="1">
    <location>
        <begin position="1"/>
        <end position="18"/>
    </location>
</feature>
<feature type="chain" id="PRO_5046045181" evidence="1">
    <location>
        <begin position="19"/>
        <end position="140"/>
    </location>
</feature>
<organism evidence="2 3">
    <name type="scientific">Legionella dresdenensis</name>
    <dbReference type="NCBI Taxonomy" id="450200"/>
    <lineage>
        <taxon>Bacteria</taxon>
        <taxon>Pseudomonadati</taxon>
        <taxon>Pseudomonadota</taxon>
        <taxon>Gammaproteobacteria</taxon>
        <taxon>Legionellales</taxon>
        <taxon>Legionellaceae</taxon>
        <taxon>Legionella</taxon>
    </lineage>
</organism>
<name>A0ABV8CED2_9GAMM</name>
<gene>
    <name evidence="2" type="ORF">ACFORL_04860</name>
</gene>
<protein>
    <submittedName>
        <fullName evidence="2">VirK family protein</fullName>
    </submittedName>
</protein>
<dbReference type="InterPro" id="IPR010694">
    <property type="entry name" value="Uncharacterised_VirK"/>
</dbReference>
<dbReference type="Pfam" id="PF06903">
    <property type="entry name" value="VirK"/>
    <property type="match status" value="1"/>
</dbReference>